<feature type="compositionally biased region" description="Basic and acidic residues" evidence="1">
    <location>
        <begin position="797"/>
        <end position="810"/>
    </location>
</feature>
<dbReference type="AlphaFoldDB" id="A0AA38UCA7"/>
<comment type="caution">
    <text evidence="2">The sequence shown here is derived from an EMBL/GenBank/DDBJ whole genome shotgun (WGS) entry which is preliminary data.</text>
</comment>
<dbReference type="Proteomes" id="UP001163846">
    <property type="component" value="Unassembled WGS sequence"/>
</dbReference>
<proteinExistence type="predicted"/>
<name>A0AA38UCA7_9AGAR</name>
<protein>
    <submittedName>
        <fullName evidence="2">Uncharacterized protein</fullName>
    </submittedName>
</protein>
<evidence type="ECO:0000256" key="1">
    <source>
        <dbReference type="SAM" id="MobiDB-lite"/>
    </source>
</evidence>
<organism evidence="2 3">
    <name type="scientific">Lentinula raphanica</name>
    <dbReference type="NCBI Taxonomy" id="153919"/>
    <lineage>
        <taxon>Eukaryota</taxon>
        <taxon>Fungi</taxon>
        <taxon>Dikarya</taxon>
        <taxon>Basidiomycota</taxon>
        <taxon>Agaricomycotina</taxon>
        <taxon>Agaricomycetes</taxon>
        <taxon>Agaricomycetidae</taxon>
        <taxon>Agaricales</taxon>
        <taxon>Marasmiineae</taxon>
        <taxon>Omphalotaceae</taxon>
        <taxon>Lentinula</taxon>
    </lineage>
</organism>
<accession>A0AA38UCA7</accession>
<keyword evidence="3" id="KW-1185">Reference proteome</keyword>
<feature type="region of interest" description="Disordered" evidence="1">
    <location>
        <begin position="790"/>
        <end position="827"/>
    </location>
</feature>
<reference evidence="2" key="1">
    <citation type="submission" date="2022-08" db="EMBL/GenBank/DDBJ databases">
        <authorList>
            <consortium name="DOE Joint Genome Institute"/>
            <person name="Min B."/>
            <person name="Riley R."/>
            <person name="Sierra-Patev S."/>
            <person name="Naranjo-Ortiz M."/>
            <person name="Looney B."/>
            <person name="Konkel Z."/>
            <person name="Slot J.C."/>
            <person name="Sakamoto Y."/>
            <person name="Steenwyk J.L."/>
            <person name="Rokas A."/>
            <person name="Carro J."/>
            <person name="Camarero S."/>
            <person name="Ferreira P."/>
            <person name="Molpeceres G."/>
            <person name="Ruiz-Duenas F.J."/>
            <person name="Serrano A."/>
            <person name="Henrissat B."/>
            <person name="Drula E."/>
            <person name="Hughes K.W."/>
            <person name="Mata J.L."/>
            <person name="Ishikawa N.K."/>
            <person name="Vargas-Isla R."/>
            <person name="Ushijima S."/>
            <person name="Smith C.A."/>
            <person name="Ahrendt S."/>
            <person name="Andreopoulos W."/>
            <person name="He G."/>
            <person name="Labutti K."/>
            <person name="Lipzen A."/>
            <person name="Ng V."/>
            <person name="Sandor L."/>
            <person name="Barry K."/>
            <person name="Martinez A.T."/>
            <person name="Xiao Y."/>
            <person name="Gibbons J.G."/>
            <person name="Terashima K."/>
            <person name="Hibbett D.S."/>
            <person name="Grigoriev I.V."/>
        </authorList>
    </citation>
    <scope>NUCLEOTIDE SEQUENCE</scope>
    <source>
        <strain evidence="2">TFB9207</strain>
    </source>
</reference>
<sequence>MKPPTEDILNVVDTIRKEARANGPSYNRVVEKYMDEETKFREAMLLWIGDNINKDFGNFTYAEESVLTALMCSITVALVEEAREDIDVAMSTFNAVLTSLRDDMAVPRQRNVFELMTRPHDQDRRNHGKVASTGLEESEVSDLTELEESDSEEGVRDQQGSSNTSHIYLGGLAYRPKVAERDEPFERYAKEAREWKQGLDKLIDVSDKEKVSSSITSEIVSIIQAMKKLPRKDYKTEAFRTAVKKTGVAEAIRTICDPTFIMFNHTQQMLWLEHVYRIGDQLGEILDSWTPTEVVKGWRVEPDQFRVSVTGGTTIQSARTFIKVLNDHEELIPGEENISYCFFLTSLDNFRWNYNRWLGVRLVHLGFDMSRFNEENTLHVFYDQLLWQINEWCKQLQRTQDGGTEYVVKQSSEHAKKLTRCDKCEGRPGEERCCQYIKKPHIGNGLDEDEKEARLEILRQEVIGAGVTMVPPAEQLKRNPRTRNDDRTRKRYPGEGQMFHPHSIGKTHKYRLEGMERDPEIMARCGHQLLLVLDEKPSGGSEVAADCRNLRRTEIKDFAWWGALAEDKLALLQDAVVESTGVEPVTRGRQFESYIGGEMTALGSRNPSGGRAGDGYTSYSGLEARTERGLAILFKQAAVSAAVKKGYTEFDRTKDFSNDGGNSPPRTKTRHEGYAFKHFWRQTSGTRNTPFATLSTSITLQQLQIVCATQWTRIEELGGGLSDQLVGSILHQTPGRIQQKVVVLAQGHLIEDEAEEEEEGPQEGKEVVDCAGVRGMQIRQDPGRRLATGHMYQYPAETKDERWRTRDVEASTRSAANIGTRRTDHQC</sequence>
<evidence type="ECO:0000313" key="3">
    <source>
        <dbReference type="Proteomes" id="UP001163846"/>
    </source>
</evidence>
<dbReference type="EMBL" id="MU806328">
    <property type="protein sequence ID" value="KAJ3836340.1"/>
    <property type="molecule type" value="Genomic_DNA"/>
</dbReference>
<gene>
    <name evidence="2" type="ORF">F5878DRAFT_643618</name>
</gene>
<feature type="region of interest" description="Disordered" evidence="1">
    <location>
        <begin position="477"/>
        <end position="502"/>
    </location>
</feature>
<feature type="compositionally biased region" description="Acidic residues" evidence="1">
    <location>
        <begin position="136"/>
        <end position="152"/>
    </location>
</feature>
<feature type="region of interest" description="Disordered" evidence="1">
    <location>
        <begin position="116"/>
        <end position="166"/>
    </location>
</feature>
<evidence type="ECO:0000313" key="2">
    <source>
        <dbReference type="EMBL" id="KAJ3836340.1"/>
    </source>
</evidence>